<reference evidence="1" key="1">
    <citation type="journal article" date="2014" name="Int. J. Syst. Evol. Microbiol.">
        <title>Complete genome sequence of Corynebacterium casei LMG S-19264T (=DSM 44701T), isolated from a smear-ripened cheese.</title>
        <authorList>
            <consortium name="US DOE Joint Genome Institute (JGI-PGF)"/>
            <person name="Walter F."/>
            <person name="Albersmeier A."/>
            <person name="Kalinowski J."/>
            <person name="Ruckert C."/>
        </authorList>
    </citation>
    <scope>NUCLEOTIDE SEQUENCE</scope>
    <source>
        <strain evidence="1">CGMCC 4.5737</strain>
    </source>
</reference>
<reference evidence="1" key="2">
    <citation type="submission" date="2020-09" db="EMBL/GenBank/DDBJ databases">
        <authorList>
            <person name="Sun Q."/>
            <person name="Zhou Y."/>
        </authorList>
    </citation>
    <scope>NUCLEOTIDE SEQUENCE</scope>
    <source>
        <strain evidence="1">CGMCC 4.5737</strain>
    </source>
</reference>
<comment type="caution">
    <text evidence="1">The sequence shown here is derived from an EMBL/GenBank/DDBJ whole genome shotgun (WGS) entry which is preliminary data.</text>
</comment>
<evidence type="ECO:0000313" key="1">
    <source>
        <dbReference type="EMBL" id="GGM36261.1"/>
    </source>
</evidence>
<sequence>MAEDVPLTRYFPTPADQATRLEAAGFRVRLLQYVDRPTPLANCAAGAADWWRMMGPSVLSAYPRDRVDELLAEVNNVLRETWSVRTRSGQRTMCGFAS</sequence>
<gene>
    <name evidence="1" type="ORF">GCM10012275_04350</name>
</gene>
<dbReference type="RefSeq" id="WP_189053208.1">
    <property type="nucleotide sequence ID" value="NZ_BMMK01000001.1"/>
</dbReference>
<organism evidence="1 2">
    <name type="scientific">Longimycelium tulufanense</name>
    <dbReference type="NCBI Taxonomy" id="907463"/>
    <lineage>
        <taxon>Bacteria</taxon>
        <taxon>Bacillati</taxon>
        <taxon>Actinomycetota</taxon>
        <taxon>Actinomycetes</taxon>
        <taxon>Pseudonocardiales</taxon>
        <taxon>Pseudonocardiaceae</taxon>
        <taxon>Longimycelium</taxon>
    </lineage>
</organism>
<dbReference type="EMBL" id="BMMK01000001">
    <property type="protein sequence ID" value="GGM36261.1"/>
    <property type="molecule type" value="Genomic_DNA"/>
</dbReference>
<evidence type="ECO:0000313" key="2">
    <source>
        <dbReference type="Proteomes" id="UP000637578"/>
    </source>
</evidence>
<dbReference type="AlphaFoldDB" id="A0A8J3C7M1"/>
<proteinExistence type="predicted"/>
<protein>
    <submittedName>
        <fullName evidence="1">Uncharacterized protein</fullName>
    </submittedName>
</protein>
<dbReference type="Gene3D" id="3.40.50.150">
    <property type="entry name" value="Vaccinia Virus protein VP39"/>
    <property type="match status" value="1"/>
</dbReference>
<dbReference type="InterPro" id="IPR029063">
    <property type="entry name" value="SAM-dependent_MTases_sf"/>
</dbReference>
<name>A0A8J3C7M1_9PSEU</name>
<accession>A0A8J3C7M1</accession>
<dbReference type="Proteomes" id="UP000637578">
    <property type="component" value="Unassembled WGS sequence"/>
</dbReference>
<keyword evidence="2" id="KW-1185">Reference proteome</keyword>